<protein>
    <submittedName>
        <fullName evidence="1">Methyltransferase domain-containing protein</fullName>
    </submittedName>
</protein>
<dbReference type="Pfam" id="PF13489">
    <property type="entry name" value="Methyltransf_23"/>
    <property type="match status" value="1"/>
</dbReference>
<dbReference type="InterPro" id="IPR029063">
    <property type="entry name" value="SAM-dependent_MTases_sf"/>
</dbReference>
<organism evidence="1 2">
    <name type="scientific">Photorhabdus khanii</name>
    <dbReference type="NCBI Taxonomy" id="1004150"/>
    <lineage>
        <taxon>Bacteria</taxon>
        <taxon>Pseudomonadati</taxon>
        <taxon>Pseudomonadota</taxon>
        <taxon>Gammaproteobacteria</taxon>
        <taxon>Enterobacterales</taxon>
        <taxon>Morganellaceae</taxon>
        <taxon>Photorhabdus</taxon>
    </lineage>
</organism>
<reference evidence="1 2" key="1">
    <citation type="journal article" date="2019" name="Nature">
        <title>A new antibiotic selectively kills Gram-negative pathogens.</title>
        <authorList>
            <person name="Imai Y."/>
            <person name="Meyer K.J."/>
            <person name="Iinishi A."/>
            <person name="Favre-Godal Q."/>
            <person name="Green R."/>
            <person name="Manuse S."/>
            <person name="Caboni M."/>
            <person name="Mori M."/>
            <person name="Niles S."/>
            <person name="Ghiglieri M."/>
            <person name="Honrao C."/>
            <person name="Ma X."/>
            <person name="Guo J.J."/>
            <person name="Makriyannis A."/>
            <person name="Linares-Otoya L."/>
            <person name="Boehringer N."/>
            <person name="Wuisan Z.G."/>
            <person name="Kaur H."/>
            <person name="Wu R."/>
            <person name="Mateus A."/>
            <person name="Typas A."/>
            <person name="Savitski M.M."/>
            <person name="Espinoza J.L."/>
            <person name="O'Rourke A."/>
            <person name="Nelson K.E."/>
            <person name="Hiller S."/>
            <person name="Noinaj N."/>
            <person name="Schaeberle T.F."/>
            <person name="D'Onofrio A."/>
            <person name="Lewis K."/>
        </authorList>
    </citation>
    <scope>NUCLEOTIDE SEQUENCE [LARGE SCALE GENOMIC DNA]</scope>
    <source>
        <strain evidence="1 2">HGB 1456</strain>
    </source>
</reference>
<evidence type="ECO:0000313" key="1">
    <source>
        <dbReference type="EMBL" id="MQL46724.1"/>
    </source>
</evidence>
<dbReference type="AlphaFoldDB" id="A0A7C9KDE8"/>
<gene>
    <name evidence="1" type="ORF">GEA64_01445</name>
</gene>
<keyword evidence="1" id="KW-0489">Methyltransferase</keyword>
<dbReference type="GO" id="GO:0032259">
    <property type="term" value="P:methylation"/>
    <property type="evidence" value="ECO:0007669"/>
    <property type="project" value="UniProtKB-KW"/>
</dbReference>
<dbReference type="GO" id="GO:0008168">
    <property type="term" value="F:methyltransferase activity"/>
    <property type="evidence" value="ECO:0007669"/>
    <property type="project" value="UniProtKB-KW"/>
</dbReference>
<evidence type="ECO:0000313" key="2">
    <source>
        <dbReference type="Proteomes" id="UP000481739"/>
    </source>
</evidence>
<dbReference type="RefSeq" id="WP_152961732.1">
    <property type="nucleotide sequence ID" value="NZ_CAWOZU010000011.1"/>
</dbReference>
<accession>A0A7C9KDE8</accession>
<dbReference type="SUPFAM" id="SSF53335">
    <property type="entry name" value="S-adenosyl-L-methionine-dependent methyltransferases"/>
    <property type="match status" value="1"/>
</dbReference>
<dbReference type="Gene3D" id="3.40.50.150">
    <property type="entry name" value="Vaccinia Virus protein VP39"/>
    <property type="match status" value="1"/>
</dbReference>
<keyword evidence="1" id="KW-0808">Transferase</keyword>
<dbReference type="EMBL" id="WHZZ01000001">
    <property type="protein sequence ID" value="MQL46724.1"/>
    <property type="molecule type" value="Genomic_DNA"/>
</dbReference>
<name>A0A7C9KDE8_9GAMM</name>
<dbReference type="Proteomes" id="UP000481739">
    <property type="component" value="Unassembled WGS sequence"/>
</dbReference>
<sequence>MEGSFKPLSAGVLKDIDSGIDLESDHPFFNSQEEADLFVESGIVPYLDALPQSVNYLDLGGGQGLLASKVQKRLGELGFQCVAAVVDGNGNFIDQARNKGISGVLANLEEYQGHDVDLITMRMVNHYNDASTQAVIAKNAYDSLKKNGLLVIQFESGSVMACEVRNAIADLLARFFPAISYYWSPIQVLHQQMQELGFQLCGNMVSEPSYSQDITTLLRNAWQRHTADNSDPARQQAFFTQAADLVLTHFSSTEATSQGLYESQGRFYMETCYPIGIFQK</sequence>
<comment type="caution">
    <text evidence="1">The sequence shown here is derived from an EMBL/GenBank/DDBJ whole genome shotgun (WGS) entry which is preliminary data.</text>
</comment>
<proteinExistence type="predicted"/>